<evidence type="ECO:0000313" key="3">
    <source>
        <dbReference type="Proteomes" id="UP000295136"/>
    </source>
</evidence>
<reference evidence="2 3" key="1">
    <citation type="submission" date="2019-03" db="EMBL/GenBank/DDBJ databases">
        <title>Draft genome sequences of novel Actinobacteria.</title>
        <authorList>
            <person name="Sahin N."/>
            <person name="Ay H."/>
            <person name="Saygin H."/>
        </authorList>
    </citation>
    <scope>NUCLEOTIDE SEQUENCE [LARGE SCALE GENOMIC DNA]</scope>
    <source>
        <strain evidence="2 3">6K102</strain>
    </source>
</reference>
<dbReference type="Proteomes" id="UP000295136">
    <property type="component" value="Unassembled WGS sequence"/>
</dbReference>
<protein>
    <submittedName>
        <fullName evidence="2">MerR family transcriptional regulator</fullName>
    </submittedName>
</protein>
<evidence type="ECO:0000259" key="1">
    <source>
        <dbReference type="PROSITE" id="PS50937"/>
    </source>
</evidence>
<feature type="non-terminal residue" evidence="2">
    <location>
        <position position="38"/>
    </location>
</feature>
<dbReference type="CDD" id="cd00592">
    <property type="entry name" value="HTH_MerR-like"/>
    <property type="match status" value="1"/>
</dbReference>
<evidence type="ECO:0000313" key="2">
    <source>
        <dbReference type="EMBL" id="TDE28596.1"/>
    </source>
</evidence>
<accession>A0A4R5E9K1</accession>
<proteinExistence type="predicted"/>
<dbReference type="InterPro" id="IPR000551">
    <property type="entry name" value="MerR-type_HTH_dom"/>
</dbReference>
<dbReference type="RefSeq" id="WP_132640058.1">
    <property type="nucleotide sequence ID" value="NZ_SMLD01000206.1"/>
</dbReference>
<dbReference type="Gene3D" id="1.10.1660.10">
    <property type="match status" value="1"/>
</dbReference>
<dbReference type="EMBL" id="SMLD01000206">
    <property type="protein sequence ID" value="TDE28596.1"/>
    <property type="molecule type" value="Genomic_DNA"/>
</dbReference>
<name>A0A4R5E9K1_9ACTN</name>
<comment type="caution">
    <text evidence="2">The sequence shown here is derived from an EMBL/GenBank/DDBJ whole genome shotgun (WGS) entry which is preliminary data.</text>
</comment>
<dbReference type="PROSITE" id="PS50937">
    <property type="entry name" value="HTH_MERR_2"/>
    <property type="match status" value="1"/>
</dbReference>
<gene>
    <name evidence="2" type="ORF">E1295_42365</name>
</gene>
<dbReference type="GO" id="GO:0006355">
    <property type="term" value="P:regulation of DNA-templated transcription"/>
    <property type="evidence" value="ECO:0007669"/>
    <property type="project" value="InterPro"/>
</dbReference>
<dbReference type="SUPFAM" id="SSF46955">
    <property type="entry name" value="Putative DNA-binding domain"/>
    <property type="match status" value="1"/>
</dbReference>
<dbReference type="Pfam" id="PF00376">
    <property type="entry name" value="MerR"/>
    <property type="match status" value="1"/>
</dbReference>
<dbReference type="GO" id="GO:0003677">
    <property type="term" value="F:DNA binding"/>
    <property type="evidence" value="ECO:0007669"/>
    <property type="project" value="InterPro"/>
</dbReference>
<organism evidence="2 3">
    <name type="scientific">Nonomuraea mesophila</name>
    <dbReference type="NCBI Taxonomy" id="2530382"/>
    <lineage>
        <taxon>Bacteria</taxon>
        <taxon>Bacillati</taxon>
        <taxon>Actinomycetota</taxon>
        <taxon>Actinomycetes</taxon>
        <taxon>Streptosporangiales</taxon>
        <taxon>Streptosporangiaceae</taxon>
        <taxon>Nonomuraea</taxon>
    </lineage>
</organism>
<feature type="domain" description="HTH merR-type" evidence="1">
    <location>
        <begin position="6"/>
        <end position="38"/>
    </location>
</feature>
<dbReference type="AlphaFoldDB" id="A0A4R5E9K1"/>
<sequence>MDDNELYPIGDVARRTGLSVSAIRYYSDAGVIDPTRVS</sequence>
<keyword evidence="3" id="KW-1185">Reference proteome</keyword>
<dbReference type="InterPro" id="IPR009061">
    <property type="entry name" value="DNA-bd_dom_put_sf"/>
</dbReference>